<evidence type="ECO:0000256" key="7">
    <source>
        <dbReference type="ARBA" id="ARBA00023098"/>
    </source>
</evidence>
<keyword evidence="10" id="KW-0963">Cytoplasm</keyword>
<evidence type="ECO:0000256" key="8">
    <source>
        <dbReference type="ARBA" id="ARBA00023160"/>
    </source>
</evidence>
<dbReference type="NCBIfam" id="TIGR00513">
    <property type="entry name" value="accA"/>
    <property type="match status" value="1"/>
</dbReference>
<comment type="subcellular location">
    <subcellularLocation>
        <location evidence="10">Cytoplasm</location>
    </subcellularLocation>
</comment>
<dbReference type="HAMAP" id="MF_00823">
    <property type="entry name" value="AcetylCoA_CT_alpha"/>
    <property type="match status" value="1"/>
</dbReference>
<accession>A0ABQ6TPY0</accession>
<dbReference type="Pfam" id="PF03255">
    <property type="entry name" value="ACCA"/>
    <property type="match status" value="1"/>
</dbReference>
<dbReference type="NCBIfam" id="NF004344">
    <property type="entry name" value="PRK05724.1"/>
    <property type="match status" value="1"/>
</dbReference>
<evidence type="ECO:0000313" key="12">
    <source>
        <dbReference type="EMBL" id="KAB0670370.1"/>
    </source>
</evidence>
<dbReference type="EC" id="2.1.3.15" evidence="10"/>
<dbReference type="PANTHER" id="PTHR42853:SF3">
    <property type="entry name" value="ACETYL-COENZYME A CARBOXYLASE CARBOXYL TRANSFERASE SUBUNIT ALPHA, CHLOROPLASTIC"/>
    <property type="match status" value="1"/>
</dbReference>
<keyword evidence="12" id="KW-0436">Ligase</keyword>
<evidence type="ECO:0000256" key="6">
    <source>
        <dbReference type="ARBA" id="ARBA00022840"/>
    </source>
</evidence>
<name>A0ABQ6TPY0_9BACT</name>
<evidence type="ECO:0000259" key="11">
    <source>
        <dbReference type="PROSITE" id="PS50989"/>
    </source>
</evidence>
<dbReference type="Gene3D" id="3.90.226.10">
    <property type="entry name" value="2-enoyl-CoA Hydratase, Chain A, domain 1"/>
    <property type="match status" value="1"/>
</dbReference>
<keyword evidence="5 10" id="KW-0276">Fatty acid metabolism</keyword>
<keyword evidence="7 10" id="KW-0443">Lipid metabolism</keyword>
<keyword evidence="6 10" id="KW-0067">ATP-binding</keyword>
<keyword evidence="4 10" id="KW-0547">Nucleotide-binding</keyword>
<dbReference type="InterPro" id="IPR011763">
    <property type="entry name" value="COA_CT_C"/>
</dbReference>
<comment type="caution">
    <text evidence="12">The sequence shown here is derived from an EMBL/GenBank/DDBJ whole genome shotgun (WGS) entry which is preliminary data.</text>
</comment>
<evidence type="ECO:0000256" key="1">
    <source>
        <dbReference type="ARBA" id="ARBA00004956"/>
    </source>
</evidence>
<evidence type="ECO:0000256" key="5">
    <source>
        <dbReference type="ARBA" id="ARBA00022832"/>
    </source>
</evidence>
<dbReference type="PROSITE" id="PS50989">
    <property type="entry name" value="COA_CT_CTER"/>
    <property type="match status" value="1"/>
</dbReference>
<dbReference type="EMBL" id="VZRA01000002">
    <property type="protein sequence ID" value="KAB0670370.1"/>
    <property type="molecule type" value="Genomic_DNA"/>
</dbReference>
<evidence type="ECO:0000256" key="3">
    <source>
        <dbReference type="ARBA" id="ARBA00022679"/>
    </source>
</evidence>
<feature type="domain" description="CoA carboxyltransferase C-terminal" evidence="11">
    <location>
        <begin position="39"/>
        <end position="293"/>
    </location>
</feature>
<dbReference type="PRINTS" id="PR01069">
    <property type="entry name" value="ACCCTRFRASEA"/>
</dbReference>
<organism evidence="12 13">
    <name type="scientific">Oryzomonas sagensis</name>
    <dbReference type="NCBI Taxonomy" id="2603857"/>
    <lineage>
        <taxon>Bacteria</taxon>
        <taxon>Pseudomonadati</taxon>
        <taxon>Thermodesulfobacteriota</taxon>
        <taxon>Desulfuromonadia</taxon>
        <taxon>Geobacterales</taxon>
        <taxon>Geobacteraceae</taxon>
        <taxon>Oryzomonas</taxon>
    </lineage>
</organism>
<dbReference type="GO" id="GO:0003989">
    <property type="term" value="F:acetyl-CoA carboxylase activity"/>
    <property type="evidence" value="ECO:0007669"/>
    <property type="project" value="UniProtKB-EC"/>
</dbReference>
<keyword evidence="8 10" id="KW-0275">Fatty acid biosynthesis</keyword>
<gene>
    <name evidence="10" type="primary">accA</name>
    <name evidence="12" type="ORF">F6V30_09460</name>
</gene>
<protein>
    <recommendedName>
        <fullName evidence="10">Acetyl-coenzyme A carboxylase carboxyl transferase subunit alpha</fullName>
        <shortName evidence="10">ACCase subunit alpha</shortName>
        <shortName evidence="10">Acetyl-CoA carboxylase carboxyltransferase subunit alpha</shortName>
        <ecNumber evidence="10">2.1.3.15</ecNumber>
    </recommendedName>
</protein>
<dbReference type="InterPro" id="IPR029045">
    <property type="entry name" value="ClpP/crotonase-like_dom_sf"/>
</dbReference>
<evidence type="ECO:0000256" key="10">
    <source>
        <dbReference type="HAMAP-Rule" id="MF_00823"/>
    </source>
</evidence>
<comment type="subunit">
    <text evidence="10">Acetyl-CoA carboxylase is a heterohexamer composed of biotin carboxyl carrier protein (AccB), biotin carboxylase (AccC) and two subunits each of ACCase subunit alpha (AccA) and ACCase subunit beta (AccD).</text>
</comment>
<keyword evidence="3 10" id="KW-0808">Transferase</keyword>
<sequence length="318" mass="34881">MATPFHLEFEKPVVELEKKIEELNALAADGLDISADVATLEGHVEKTRKDIFANLSRWQTAQVARHINRPFTLDYVKHMFTEFVELHGDRNFGDDHAIVGGLARFDGQPVVVIGHQKGRDTKEKVYRNFGMPNPEGYRKALRLMQMAEQFKLPVITFVDTPGAYPGIGAEERGQAEAIARNLREMASLRTPIIVCVTGEGGSGGALAIAVGDRILMLEHSVYAVISPEGCAAILWSDGTKGEQAAEALKPTAKDIIGLGVIDEIVTEPVGGAHRDHEAMAATLKKAIARNLAELNKLSPDDLVEKRYQKFRAMTRCAE</sequence>
<comment type="pathway">
    <text evidence="1 10">Lipid metabolism; malonyl-CoA biosynthesis; malonyl-CoA from acetyl-CoA: step 1/1.</text>
</comment>
<dbReference type="InterPro" id="IPR001095">
    <property type="entry name" value="Acetyl_CoA_COase_a_su"/>
</dbReference>
<keyword evidence="2 10" id="KW-0444">Lipid biosynthesis</keyword>
<dbReference type="PANTHER" id="PTHR42853">
    <property type="entry name" value="ACETYL-COENZYME A CARBOXYLASE CARBOXYL TRANSFERASE SUBUNIT ALPHA"/>
    <property type="match status" value="1"/>
</dbReference>
<dbReference type="SUPFAM" id="SSF52096">
    <property type="entry name" value="ClpP/crotonase"/>
    <property type="match status" value="1"/>
</dbReference>
<dbReference type="Proteomes" id="UP000798046">
    <property type="component" value="Unassembled WGS sequence"/>
</dbReference>
<comment type="function">
    <text evidence="10">Component of the acetyl coenzyme A carboxylase (ACC) complex. First, biotin carboxylase catalyzes the carboxylation of biotin on its carrier protein (BCCP) and then the CO(2) group is transferred by the carboxyltransferase to acetyl-CoA to form malonyl-CoA.</text>
</comment>
<keyword evidence="13" id="KW-1185">Reference proteome</keyword>
<evidence type="ECO:0000256" key="2">
    <source>
        <dbReference type="ARBA" id="ARBA00022516"/>
    </source>
</evidence>
<proteinExistence type="inferred from homology"/>
<evidence type="ECO:0000256" key="9">
    <source>
        <dbReference type="ARBA" id="ARBA00049152"/>
    </source>
</evidence>
<evidence type="ECO:0000313" key="13">
    <source>
        <dbReference type="Proteomes" id="UP000798046"/>
    </source>
</evidence>
<comment type="similarity">
    <text evidence="10">Belongs to the AccA family.</text>
</comment>
<evidence type="ECO:0000256" key="4">
    <source>
        <dbReference type="ARBA" id="ARBA00022741"/>
    </source>
</evidence>
<dbReference type="RefSeq" id="WP_151156732.1">
    <property type="nucleotide sequence ID" value="NZ_VZRA01000002.1"/>
</dbReference>
<comment type="catalytic activity">
    <reaction evidence="9 10">
        <text>N(6)-carboxybiotinyl-L-lysyl-[protein] + acetyl-CoA = N(6)-biotinyl-L-lysyl-[protein] + malonyl-CoA</text>
        <dbReference type="Rhea" id="RHEA:54728"/>
        <dbReference type="Rhea" id="RHEA-COMP:10505"/>
        <dbReference type="Rhea" id="RHEA-COMP:10506"/>
        <dbReference type="ChEBI" id="CHEBI:57288"/>
        <dbReference type="ChEBI" id="CHEBI:57384"/>
        <dbReference type="ChEBI" id="CHEBI:83144"/>
        <dbReference type="ChEBI" id="CHEBI:83145"/>
        <dbReference type="EC" id="2.1.3.15"/>
    </reaction>
</comment>
<reference evidence="12 13" key="1">
    <citation type="journal article" date="2020" name="Microorganisms">
        <title>Description of Three Novel Members in the Family Geobacteraceae, Oryzomonas japonicum gen. nov., sp. nov., Oryzomonas sagensis sp. nov., and Oryzomonas ruber sp. nov.</title>
        <authorList>
            <person name="Xu Z."/>
            <person name="Masuda Y."/>
            <person name="Hayakawa C."/>
            <person name="Ushijima N."/>
            <person name="Kawano K."/>
            <person name="Shiratori Y."/>
            <person name="Senoo K."/>
            <person name="Itoh H."/>
        </authorList>
    </citation>
    <scope>NUCLEOTIDE SEQUENCE [LARGE SCALE GENOMIC DNA]</scope>
    <source>
        <strain evidence="12 13">Red100</strain>
    </source>
</reference>
<dbReference type="NCBIfam" id="NF041504">
    <property type="entry name" value="AccA_sub"/>
    <property type="match status" value="1"/>
</dbReference>